<feature type="domain" description="MATH" evidence="2">
    <location>
        <begin position="144"/>
        <end position="272"/>
    </location>
</feature>
<accession>A0ABN7AD71</accession>
<dbReference type="Pfam" id="PF00917">
    <property type="entry name" value="MATH"/>
    <property type="match status" value="1"/>
</dbReference>
<dbReference type="PANTHER" id="PTHR46162:SF2">
    <property type="entry name" value="ANKYRIN REPEAT-CONTAINING PROTEIN-RELATED"/>
    <property type="match status" value="1"/>
</dbReference>
<proteinExistence type="predicted"/>
<name>A0ABN7AD71_9HEMI</name>
<sequence>MALLYRFVKIPDRANSHVFTFIVTKSVTRDLERDVTSKEFSCGNQKWAITFSRTDKVLGVYLVWKSTSDLMRVYVDFSFTILNREHFSVNEGFSGKQVKFTMDCPAQGNRNYIPVSDLYSRNFTDNNGEFQLELSMGHVRTMFDTEFRLPTSMFGQLTRGQSPVAKIPAKVETTYFTFGGFDWNLALYPQGTSDPSSRNSDGRLSLYLNRCTGFDHQCRVRYSVVLGDGERRLDSGIVDDVSDSDGKSYGWHPRARFGDLIYKGTIRVHLEMMLANTLSEVVSSVVLQPSTGSAAVAVLAQGVSQAYDRDKQGWIIKTDCHSDSVRLHMVFKDIHNVPRNHLRYVSWTAYIIRYHKNHVEPIPIPSAPFSHYYAQDASDEGIIMETEIGVSELREPGCPYLNDKGQLRVQVEWEESYLLFQATYHKYDDIYKIHNQQMRKEITALQAENYGLERQLFSYQKSIAYAHSRGAYSDDMVSPEGREEEDDHFYQERHYSLGDRSLSTDTEYA</sequence>
<dbReference type="CDD" id="cd00121">
    <property type="entry name" value="MATH"/>
    <property type="match status" value="2"/>
</dbReference>
<evidence type="ECO:0000256" key="1">
    <source>
        <dbReference type="SAM" id="MobiDB-lite"/>
    </source>
</evidence>
<gene>
    <name evidence="3" type="ORF">NTJ_02780</name>
</gene>
<evidence type="ECO:0000313" key="4">
    <source>
        <dbReference type="Proteomes" id="UP001307889"/>
    </source>
</evidence>
<dbReference type="Proteomes" id="UP001307889">
    <property type="component" value="Chromosome 2"/>
</dbReference>
<reference evidence="3 4" key="1">
    <citation type="submission" date="2023-09" db="EMBL/GenBank/DDBJ databases">
        <title>Nesidiocoris tenuis whole genome shotgun sequence.</title>
        <authorList>
            <person name="Shibata T."/>
            <person name="Shimoda M."/>
            <person name="Kobayashi T."/>
            <person name="Uehara T."/>
        </authorList>
    </citation>
    <scope>NUCLEOTIDE SEQUENCE [LARGE SCALE GENOMIC DNA]</scope>
    <source>
        <strain evidence="3 4">Japan</strain>
    </source>
</reference>
<feature type="compositionally biased region" description="Basic and acidic residues" evidence="1">
    <location>
        <begin position="488"/>
        <end position="497"/>
    </location>
</feature>
<dbReference type="InterPro" id="IPR008974">
    <property type="entry name" value="TRAF-like"/>
</dbReference>
<feature type="region of interest" description="Disordered" evidence="1">
    <location>
        <begin position="473"/>
        <end position="509"/>
    </location>
</feature>
<dbReference type="PROSITE" id="PS50144">
    <property type="entry name" value="MATH"/>
    <property type="match status" value="1"/>
</dbReference>
<dbReference type="Gene3D" id="2.60.210.10">
    <property type="entry name" value="Apoptosis, Tumor Necrosis Factor Receptor Associated Protein 2, Chain A"/>
    <property type="match status" value="2"/>
</dbReference>
<evidence type="ECO:0000313" key="3">
    <source>
        <dbReference type="EMBL" id="BES89973.1"/>
    </source>
</evidence>
<dbReference type="SUPFAM" id="SSF49599">
    <property type="entry name" value="TRAF domain-like"/>
    <property type="match status" value="2"/>
</dbReference>
<dbReference type="InterPro" id="IPR002083">
    <property type="entry name" value="MATH/TRAF_dom"/>
</dbReference>
<dbReference type="PANTHER" id="PTHR46162">
    <property type="entry name" value="TRAF-LIKE FAMILY PROTEIN"/>
    <property type="match status" value="1"/>
</dbReference>
<organism evidence="3 4">
    <name type="scientific">Nesidiocoris tenuis</name>
    <dbReference type="NCBI Taxonomy" id="355587"/>
    <lineage>
        <taxon>Eukaryota</taxon>
        <taxon>Metazoa</taxon>
        <taxon>Ecdysozoa</taxon>
        <taxon>Arthropoda</taxon>
        <taxon>Hexapoda</taxon>
        <taxon>Insecta</taxon>
        <taxon>Pterygota</taxon>
        <taxon>Neoptera</taxon>
        <taxon>Paraneoptera</taxon>
        <taxon>Hemiptera</taxon>
        <taxon>Heteroptera</taxon>
        <taxon>Panheteroptera</taxon>
        <taxon>Cimicomorpha</taxon>
        <taxon>Miridae</taxon>
        <taxon>Dicyphina</taxon>
        <taxon>Nesidiocoris</taxon>
    </lineage>
</organism>
<evidence type="ECO:0000259" key="2">
    <source>
        <dbReference type="PROSITE" id="PS50144"/>
    </source>
</evidence>
<protein>
    <recommendedName>
        <fullName evidence="2">MATH domain-containing protein</fullName>
    </recommendedName>
</protein>
<dbReference type="EMBL" id="AP028910">
    <property type="protein sequence ID" value="BES89973.1"/>
    <property type="molecule type" value="Genomic_DNA"/>
</dbReference>
<keyword evidence="4" id="KW-1185">Reference proteome</keyword>